<feature type="domain" description="DUF1935" evidence="1">
    <location>
        <begin position="130"/>
        <end position="241"/>
    </location>
</feature>
<comment type="caution">
    <text evidence="2">The sequence shown here is derived from an EMBL/GenBank/DDBJ whole genome shotgun (WGS) entry which is preliminary data.</text>
</comment>
<feature type="domain" description="DUF1935" evidence="1">
    <location>
        <begin position="12"/>
        <end position="120"/>
    </location>
</feature>
<dbReference type="Pfam" id="PF09149">
    <property type="entry name" value="DUF1935"/>
    <property type="match status" value="4"/>
</dbReference>
<evidence type="ECO:0000259" key="1">
    <source>
        <dbReference type="Pfam" id="PF09149"/>
    </source>
</evidence>
<proteinExistence type="predicted"/>
<dbReference type="AlphaFoldDB" id="S9TLR8"/>
<dbReference type="Proteomes" id="UP000015354">
    <property type="component" value="Unassembled WGS sequence"/>
</dbReference>
<dbReference type="PANTHER" id="PTHR47047">
    <property type="entry name" value="PUTATIVE-RELATED-RELATED"/>
    <property type="match status" value="1"/>
</dbReference>
<dbReference type="SUPFAM" id="SSF101601">
    <property type="entry name" value="Smp-1-like"/>
    <property type="match status" value="4"/>
</dbReference>
<name>S9TLR8_9TRYP</name>
<protein>
    <recommendedName>
        <fullName evidence="1">DUF1935 domain-containing protein</fullName>
    </recommendedName>
</protein>
<dbReference type="InterPro" id="IPR013780">
    <property type="entry name" value="Glyco_hydro_b"/>
</dbReference>
<dbReference type="InterPro" id="IPR015232">
    <property type="entry name" value="DUF1935"/>
</dbReference>
<dbReference type="PANTHER" id="PTHR47047:SF8">
    <property type="entry name" value="CYSTEINE PEPTIDASE, PUTATIVE-RELATED"/>
    <property type="match status" value="1"/>
</dbReference>
<evidence type="ECO:0000313" key="3">
    <source>
        <dbReference type="Proteomes" id="UP000015354"/>
    </source>
</evidence>
<feature type="domain" description="DUF1935" evidence="1">
    <location>
        <begin position="251"/>
        <end position="355"/>
    </location>
</feature>
<organism evidence="2 3">
    <name type="scientific">Strigomonas culicis</name>
    <dbReference type="NCBI Taxonomy" id="28005"/>
    <lineage>
        <taxon>Eukaryota</taxon>
        <taxon>Discoba</taxon>
        <taxon>Euglenozoa</taxon>
        <taxon>Kinetoplastea</taxon>
        <taxon>Metakinetoplastina</taxon>
        <taxon>Trypanosomatida</taxon>
        <taxon>Trypanosomatidae</taxon>
        <taxon>Strigomonadinae</taxon>
        <taxon>Strigomonas</taxon>
    </lineage>
</organism>
<dbReference type="EMBL" id="ATMH01009596">
    <property type="protein sequence ID" value="EPY19147.1"/>
    <property type="molecule type" value="Genomic_DNA"/>
</dbReference>
<dbReference type="InterPro" id="IPR036310">
    <property type="entry name" value="Smp-1-like_sf"/>
</dbReference>
<accession>S9TLR8</accession>
<keyword evidence="3" id="KW-1185">Reference proteome</keyword>
<reference evidence="2 3" key="1">
    <citation type="journal article" date="2013" name="PLoS ONE">
        <title>Predicting the Proteins of Angomonas deanei, Strigomonas culicis and Their Respective Endosymbionts Reveals New Aspects of the Trypanosomatidae Family.</title>
        <authorList>
            <person name="Motta M.C."/>
            <person name="Martins A.C."/>
            <person name="de Souza S.S."/>
            <person name="Catta-Preta C.M."/>
            <person name="Silva R."/>
            <person name="Klein C.C."/>
            <person name="de Almeida L.G."/>
            <person name="de Lima Cunha O."/>
            <person name="Ciapina L.P."/>
            <person name="Brocchi M."/>
            <person name="Colabardini A.C."/>
            <person name="de Araujo Lima B."/>
            <person name="Machado C.R."/>
            <person name="de Almeida Soares C.M."/>
            <person name="Probst C.M."/>
            <person name="de Menezes C.B."/>
            <person name="Thompson C.E."/>
            <person name="Bartholomeu D.C."/>
            <person name="Gradia D.F."/>
            <person name="Pavoni D.P."/>
            <person name="Grisard E.C."/>
            <person name="Fantinatti-Garboggini F."/>
            <person name="Marchini F.K."/>
            <person name="Rodrigues-Luiz G.F."/>
            <person name="Wagner G."/>
            <person name="Goldman G.H."/>
            <person name="Fietto J.L."/>
            <person name="Elias M.C."/>
            <person name="Goldman M.H."/>
            <person name="Sagot M.F."/>
            <person name="Pereira M."/>
            <person name="Stoco P.H."/>
            <person name="de Mendonca-Neto R.P."/>
            <person name="Teixeira S.M."/>
            <person name="Maciel T.E."/>
            <person name="de Oliveira Mendes T.A."/>
            <person name="Urmenyi T.P."/>
            <person name="de Souza W."/>
            <person name="Schenkman S."/>
            <person name="de Vasconcelos A.T."/>
        </authorList>
    </citation>
    <scope>NUCLEOTIDE SEQUENCE [LARGE SCALE GENOMIC DNA]</scope>
</reference>
<evidence type="ECO:0000313" key="2">
    <source>
        <dbReference type="EMBL" id="EPY19147.1"/>
    </source>
</evidence>
<dbReference type="OrthoDB" id="275657at2759"/>
<feature type="domain" description="DUF1935" evidence="1">
    <location>
        <begin position="366"/>
        <end position="473"/>
    </location>
</feature>
<dbReference type="Gene3D" id="2.60.40.1180">
    <property type="entry name" value="Golgi alpha-mannosidase II"/>
    <property type="match status" value="4"/>
</dbReference>
<sequence>MTTAIPLDQVHFENGKPLFPYNECYDCFEGKGLLYRLVDTTSNTWAFYNDTNDTIIQVHAVFAPGSRIKALQRTQLRVLPNAEGTEDETCEQDATLEVEPGFTEAFIEGEVTGYNISFQSDSAPTKQVAFELPGPTVHYDKMYSCFKDNGNGLLFRLVDETQQLWYFYNDTTTYTMRITVEFGKAQEVEALGRTTARVLPPGTPSAASDGVVLCLDVAPGRTEPFLRGTPTVYKLGFAAEPAGQQIQYVHEGPDRAIIANASRVFKCFEEHENGLLFRVVDDVNRIWAFYNDTKAYVMTATVTFPADADIQLAPGVVSAPQEDGFTAAVTVAPLATAPFLVGAPEHYTLSFSAAPVGSMPVESPAYENMGPDGTIIQYQDAFSCFKGHGNGLLFRLVDNRVPRWAFYNDTRDVVAQIKVAFAPGAKVVALGNTRIGSDEELGVIYELELQPGRTELFAEGEVGVFTTKFAASKIPSLA</sequence>
<gene>
    <name evidence="2" type="ORF">STCU_09596</name>
</gene>